<dbReference type="EMBL" id="JACOOI010000010">
    <property type="protein sequence ID" value="MBC5643505.1"/>
    <property type="molecule type" value="Genomic_DNA"/>
</dbReference>
<evidence type="ECO:0000313" key="1">
    <source>
        <dbReference type="EMBL" id="MBC5643505.1"/>
    </source>
</evidence>
<sequence>MAFFYPHRFVQNFNEEAGHLKSKILYTFKSTKSNQWYWVWVECYDYHVYALKFHLKSMRNCENKYSVLTNTYEPRRIVMTCINIMLEIYQKDDHASFGFIGSNMVEEDTDNTKRFRFYKRIMATYFSEKYFIHQENCLKSAYLMLNKVEMVNNPRLKEDIEAAFAEQYEYFD</sequence>
<protein>
    <submittedName>
        <fullName evidence="1">Uncharacterized protein</fullName>
    </submittedName>
</protein>
<dbReference type="Proteomes" id="UP000644010">
    <property type="component" value="Unassembled WGS sequence"/>
</dbReference>
<accession>A0ABR7E163</accession>
<proteinExistence type="predicted"/>
<organism evidence="1 2">
    <name type="scientific">Parabacteroides segnis</name>
    <dbReference type="NCBI Taxonomy" id="2763058"/>
    <lineage>
        <taxon>Bacteria</taxon>
        <taxon>Pseudomonadati</taxon>
        <taxon>Bacteroidota</taxon>
        <taxon>Bacteroidia</taxon>
        <taxon>Bacteroidales</taxon>
        <taxon>Tannerellaceae</taxon>
        <taxon>Parabacteroides</taxon>
    </lineage>
</organism>
<keyword evidence="2" id="KW-1185">Reference proteome</keyword>
<gene>
    <name evidence="1" type="ORF">H8S77_11465</name>
</gene>
<evidence type="ECO:0000313" key="2">
    <source>
        <dbReference type="Proteomes" id="UP000644010"/>
    </source>
</evidence>
<name>A0ABR7E163_9BACT</name>
<comment type="caution">
    <text evidence="1">The sequence shown here is derived from an EMBL/GenBank/DDBJ whole genome shotgun (WGS) entry which is preliminary data.</text>
</comment>
<reference evidence="1 2" key="1">
    <citation type="submission" date="2020-08" db="EMBL/GenBank/DDBJ databases">
        <title>Genome public.</title>
        <authorList>
            <person name="Liu C."/>
            <person name="Sun Q."/>
        </authorList>
    </citation>
    <scope>NUCLEOTIDE SEQUENCE [LARGE SCALE GENOMIC DNA]</scope>
    <source>
        <strain evidence="1 2">BX2</strain>
    </source>
</reference>